<organism evidence="1 2">
    <name type="scientific">Aphis craccivora</name>
    <name type="common">Cowpea aphid</name>
    <dbReference type="NCBI Taxonomy" id="307492"/>
    <lineage>
        <taxon>Eukaryota</taxon>
        <taxon>Metazoa</taxon>
        <taxon>Ecdysozoa</taxon>
        <taxon>Arthropoda</taxon>
        <taxon>Hexapoda</taxon>
        <taxon>Insecta</taxon>
        <taxon>Pterygota</taxon>
        <taxon>Neoptera</taxon>
        <taxon>Paraneoptera</taxon>
        <taxon>Hemiptera</taxon>
        <taxon>Sternorrhyncha</taxon>
        <taxon>Aphidomorpha</taxon>
        <taxon>Aphidoidea</taxon>
        <taxon>Aphididae</taxon>
        <taxon>Aphidini</taxon>
        <taxon>Aphis</taxon>
        <taxon>Aphis</taxon>
    </lineage>
</organism>
<dbReference type="AlphaFoldDB" id="A0A6G0ZLN6"/>
<evidence type="ECO:0000313" key="1">
    <source>
        <dbReference type="EMBL" id="KAF0772320.1"/>
    </source>
</evidence>
<keyword evidence="2" id="KW-1185">Reference proteome</keyword>
<accession>A0A6G0ZLN6</accession>
<comment type="caution">
    <text evidence="1">The sequence shown here is derived from an EMBL/GenBank/DDBJ whole genome shotgun (WGS) entry which is preliminary data.</text>
</comment>
<evidence type="ECO:0000313" key="2">
    <source>
        <dbReference type="Proteomes" id="UP000478052"/>
    </source>
</evidence>
<reference evidence="1 2" key="1">
    <citation type="submission" date="2019-08" db="EMBL/GenBank/DDBJ databases">
        <title>Whole genome of Aphis craccivora.</title>
        <authorList>
            <person name="Voronova N.V."/>
            <person name="Shulinski R.S."/>
            <person name="Bandarenka Y.V."/>
            <person name="Zhorov D.G."/>
            <person name="Warner D."/>
        </authorList>
    </citation>
    <scope>NUCLEOTIDE SEQUENCE [LARGE SCALE GENOMIC DNA]</scope>
    <source>
        <strain evidence="1">180601</strain>
        <tissue evidence="1">Whole Body</tissue>
    </source>
</reference>
<gene>
    <name evidence="1" type="ORF">FWK35_00024807</name>
</gene>
<protein>
    <recommendedName>
        <fullName evidence="3">RNase H domain-containing protein</fullName>
    </recommendedName>
</protein>
<proteinExistence type="predicted"/>
<evidence type="ECO:0008006" key="3">
    <source>
        <dbReference type="Google" id="ProtNLM"/>
    </source>
</evidence>
<name>A0A6G0ZLN6_APHCR</name>
<dbReference type="EMBL" id="VUJU01000192">
    <property type="protein sequence ID" value="KAF0772320.1"/>
    <property type="molecule type" value="Genomic_DNA"/>
</dbReference>
<dbReference type="Proteomes" id="UP000478052">
    <property type="component" value="Unassembled WGS sequence"/>
</dbReference>
<sequence>MAKEEPTQCTACEVTLTIKHIIIECYQYSDELRKYNISPNMSEYLITNYLSYLMTPLMPTAWRYSDRMKR</sequence>